<feature type="non-terminal residue" evidence="3">
    <location>
        <position position="1"/>
    </location>
</feature>
<keyword evidence="4" id="KW-1185">Reference proteome</keyword>
<feature type="domain" description="AtuA-like ferredoxin-fold" evidence="2">
    <location>
        <begin position="283"/>
        <end position="322"/>
    </location>
</feature>
<dbReference type="PANTHER" id="PTHR47708:SF2">
    <property type="entry name" value="SI:CH73-132F6.5"/>
    <property type="match status" value="1"/>
</dbReference>
<dbReference type="PANTHER" id="PTHR47708">
    <property type="match status" value="1"/>
</dbReference>
<dbReference type="InterPro" id="IPR056362">
    <property type="entry name" value="AtuA-like_ferredoxin_dom"/>
</dbReference>
<evidence type="ECO:0000313" key="4">
    <source>
        <dbReference type="Proteomes" id="UP000789570"/>
    </source>
</evidence>
<comment type="caution">
    <text evidence="3">The sequence shown here is derived from an EMBL/GenBank/DDBJ whole genome shotgun (WGS) entry which is preliminary data.</text>
</comment>
<gene>
    <name evidence="3" type="ORF">FCALED_LOCUS16505</name>
</gene>
<sequence length="322" mass="34733">WDKLASGSLAGHIIECGCQATGGNFTDWEKSAFSEHGGWTNIGYPIVECFENGEFYVTKPKETGGLVTTATVDREQMLYEILDPGSNVKLKQIEKNKFLVTGAKGRPPTEYLKVSGIYLDGYKMTGSLLIGGIDAWKKASVVGLSIITKTNMMLNQLGLGTFRNVNVEPLGAEHTYGPHARAHDTREVVLNLTAATCMAPGITGGGSGRPHPSPCLVHFSCLVSKGVVIAYLTAGNDAEIKTIQFEGPTDNDSIIPPSLFKNFDIEMESIESNVSASGGTIKVPLIRLAWGRSGDKGDTCNIGIIAREQKYYPLLKKTLTEE</sequence>
<dbReference type="Pfam" id="PF23544">
    <property type="entry name" value="AtuA_ferredoxin"/>
    <property type="match status" value="1"/>
</dbReference>
<feature type="domain" description="Acyclic terpene utilisation N-terminal" evidence="1">
    <location>
        <begin position="1"/>
        <end position="196"/>
    </location>
</feature>
<protein>
    <submittedName>
        <fullName evidence="3">13056_t:CDS:1</fullName>
    </submittedName>
</protein>
<dbReference type="Pfam" id="PF07287">
    <property type="entry name" value="AtuA"/>
    <property type="match status" value="1"/>
</dbReference>
<organism evidence="3 4">
    <name type="scientific">Funneliformis caledonium</name>
    <dbReference type="NCBI Taxonomy" id="1117310"/>
    <lineage>
        <taxon>Eukaryota</taxon>
        <taxon>Fungi</taxon>
        <taxon>Fungi incertae sedis</taxon>
        <taxon>Mucoromycota</taxon>
        <taxon>Glomeromycotina</taxon>
        <taxon>Glomeromycetes</taxon>
        <taxon>Glomerales</taxon>
        <taxon>Glomeraceae</taxon>
        <taxon>Funneliformis</taxon>
    </lineage>
</organism>
<dbReference type="OrthoDB" id="10265871at2759"/>
<feature type="non-terminal residue" evidence="3">
    <location>
        <position position="322"/>
    </location>
</feature>
<proteinExistence type="predicted"/>
<evidence type="ECO:0000313" key="3">
    <source>
        <dbReference type="EMBL" id="CAG8754328.1"/>
    </source>
</evidence>
<dbReference type="InterPro" id="IPR010839">
    <property type="entry name" value="AtuA_N"/>
</dbReference>
<evidence type="ECO:0000259" key="1">
    <source>
        <dbReference type="Pfam" id="PF07287"/>
    </source>
</evidence>
<accession>A0A9N9IX64</accession>
<dbReference type="Proteomes" id="UP000789570">
    <property type="component" value="Unassembled WGS sequence"/>
</dbReference>
<dbReference type="AlphaFoldDB" id="A0A9N9IX64"/>
<dbReference type="EMBL" id="CAJVPQ010019612">
    <property type="protein sequence ID" value="CAG8754328.1"/>
    <property type="molecule type" value="Genomic_DNA"/>
</dbReference>
<name>A0A9N9IX64_9GLOM</name>
<reference evidence="3" key="1">
    <citation type="submission" date="2021-06" db="EMBL/GenBank/DDBJ databases">
        <authorList>
            <person name="Kallberg Y."/>
            <person name="Tangrot J."/>
            <person name="Rosling A."/>
        </authorList>
    </citation>
    <scope>NUCLEOTIDE SEQUENCE</scope>
    <source>
        <strain evidence="3">UK204</strain>
    </source>
</reference>
<evidence type="ECO:0000259" key="2">
    <source>
        <dbReference type="Pfam" id="PF23544"/>
    </source>
</evidence>